<dbReference type="AlphaFoldDB" id="A0A1V0ICP9"/>
<reference evidence="1" key="1">
    <citation type="journal article" date="2015" name="BMC Genomics">
        <title>Genome mining reveals unlocked bioactive potential of marine Gram-negative bacteria.</title>
        <authorList>
            <person name="Machado H."/>
            <person name="Sonnenschein E.C."/>
            <person name="Melchiorsen J."/>
            <person name="Gram L."/>
        </authorList>
    </citation>
    <scope>NUCLEOTIDE SEQUENCE</scope>
    <source>
        <strain evidence="1">S2052</strain>
    </source>
</reference>
<protein>
    <submittedName>
        <fullName evidence="1">Uncharacterized protein</fullName>
    </submittedName>
</protein>
<proteinExistence type="predicted"/>
<accession>A0A1V0ICP9</accession>
<evidence type="ECO:0000313" key="1">
    <source>
        <dbReference type="EMBL" id="KJY67058.1"/>
    </source>
</evidence>
<gene>
    <name evidence="1" type="ORF">TW71_23060</name>
</gene>
<organism evidence="1">
    <name type="scientific">Vibrio coralliilyticus</name>
    <dbReference type="NCBI Taxonomy" id="190893"/>
    <lineage>
        <taxon>Bacteria</taxon>
        <taxon>Pseudomonadati</taxon>
        <taxon>Pseudomonadota</taxon>
        <taxon>Gammaproteobacteria</taxon>
        <taxon>Vibrionales</taxon>
        <taxon>Vibrionaceae</taxon>
        <taxon>Vibrio</taxon>
    </lineage>
</organism>
<name>A0A1V0ICP9_9VIBR</name>
<dbReference type="EMBL" id="JXXR01000029">
    <property type="protein sequence ID" value="KJY67058.1"/>
    <property type="molecule type" value="Genomic_DNA"/>
</dbReference>
<sequence length="384" mass="42681">MKMIGVAIALAPFISPMAIANYQEQTVEPNNITFEFKKVADIPDYPRVVSDSNHVIGFVDSNSTWPDTPDFYVRAMFRWSESNGVEWLITDDIIRSEPLDINNSGDATAKVCDSNTCYSAIWTKKGEVQSLQDEVDTPIQKFIEENELGMADQMIQESISINESGKIAGTSVFPNMVGARSTLAWRWDEKSGLEILESTSDNSMSEATDLNNKSLVVGSSHGSEINNETATYWDKKGKRTQVILDQTDYPWGTLATAANNSGLMTGVDRMSYASPWRYNINSKQRLPMEESPYGGTRTTHVLENDYIAGATSSSFDSGDLFLRPVLWDSKGNIYDLNDEFNDPENYLAGWFGINTSLLMATSLRPKSGGYYEGAAVYQLVVVQK</sequence>
<comment type="caution">
    <text evidence="1">The sequence shown here is derived from an EMBL/GenBank/DDBJ whole genome shotgun (WGS) entry which is preliminary data.</text>
</comment>
<dbReference type="RefSeq" id="WP_021456149.1">
    <property type="nucleotide sequence ID" value="NZ_JABSMY010000042.1"/>
</dbReference>